<gene>
    <name evidence="6" type="ORF">LI90_392</name>
</gene>
<evidence type="ECO:0000256" key="1">
    <source>
        <dbReference type="ARBA" id="ARBA00022691"/>
    </source>
</evidence>
<dbReference type="GO" id="GO:0051536">
    <property type="term" value="F:iron-sulfur cluster binding"/>
    <property type="evidence" value="ECO:0007669"/>
    <property type="project" value="UniProtKB-KW"/>
</dbReference>
<name>A0A132MLV4_9ACTN</name>
<dbReference type="AlphaFoldDB" id="A0A132MLV4"/>
<dbReference type="GO" id="GO:0046872">
    <property type="term" value="F:metal ion binding"/>
    <property type="evidence" value="ECO:0007669"/>
    <property type="project" value="UniProtKB-KW"/>
</dbReference>
<dbReference type="PANTHER" id="PTHR11228">
    <property type="entry name" value="RADICAL SAM DOMAIN PROTEIN"/>
    <property type="match status" value="1"/>
</dbReference>
<keyword evidence="2" id="KW-0479">Metal-binding</keyword>
<dbReference type="OrthoDB" id="4086643at2"/>
<keyword evidence="1" id="KW-0949">S-adenosyl-L-methionine</keyword>
<keyword evidence="3" id="KW-0408">Iron</keyword>
<evidence type="ECO:0000256" key="3">
    <source>
        <dbReference type="ARBA" id="ARBA00023004"/>
    </source>
</evidence>
<keyword evidence="4" id="KW-0411">Iron-sulfur</keyword>
<organism evidence="6 7">
    <name type="scientific">Carbonactinospora thermoautotrophica</name>
    <dbReference type="NCBI Taxonomy" id="1469144"/>
    <lineage>
        <taxon>Bacteria</taxon>
        <taxon>Bacillati</taxon>
        <taxon>Actinomycetota</taxon>
        <taxon>Actinomycetes</taxon>
        <taxon>Kitasatosporales</taxon>
        <taxon>Carbonactinosporaceae</taxon>
        <taxon>Carbonactinospora</taxon>
    </lineage>
</organism>
<comment type="caution">
    <text evidence="6">The sequence shown here is derived from an EMBL/GenBank/DDBJ whole genome shotgun (WGS) entry which is preliminary data.</text>
</comment>
<feature type="domain" description="Radical SAM core" evidence="5">
    <location>
        <begin position="10"/>
        <end position="262"/>
    </location>
</feature>
<sequence length="364" mass="39928">MFKLEPSLPVEVRPDRTLRVKILDSCGLTCTFCHNEGTPVVADNRDRGPAGFIASGGRSGRVSLYLSTNGANFLPARIEPDEDYALALAAMRGALDLEEVHLTGGEPTLHPRLPELVAMARELGFTVGITSNGENGAAVIPACAKAGLDRINLSVFGTTPEELAAVQHPRYRSASLAKRKIDALRRTIDTALACGVKVSANIVVPDRSHIPRVLRLVEEHAPAVTVRLLNSLAEGDESVNAVYSVLDTLKAVPVRHILTAGASGSRTHYRLPDGRDVYFKQIRPVRLPETCRDCQFNNGRDCAEGYYGVRLYRAQNGPFMVGVCIQRMDLCVSLGHFVMSELRNEVRILRDEEYARLRRQPAYA</sequence>
<evidence type="ECO:0000256" key="2">
    <source>
        <dbReference type="ARBA" id="ARBA00022723"/>
    </source>
</evidence>
<dbReference type="InterPro" id="IPR058240">
    <property type="entry name" value="rSAM_sf"/>
</dbReference>
<dbReference type="CDD" id="cd01335">
    <property type="entry name" value="Radical_SAM"/>
    <property type="match status" value="1"/>
</dbReference>
<dbReference type="Proteomes" id="UP000070188">
    <property type="component" value="Unassembled WGS sequence"/>
</dbReference>
<evidence type="ECO:0000259" key="5">
    <source>
        <dbReference type="PROSITE" id="PS51918"/>
    </source>
</evidence>
<dbReference type="EMBL" id="LAXD01000001">
    <property type="protein sequence ID" value="KWW98763.1"/>
    <property type="molecule type" value="Genomic_DNA"/>
</dbReference>
<dbReference type="InterPro" id="IPR013785">
    <property type="entry name" value="Aldolase_TIM"/>
</dbReference>
<proteinExistence type="predicted"/>
<dbReference type="STRING" id="1469144.LI90_392"/>
<evidence type="ECO:0000256" key="4">
    <source>
        <dbReference type="ARBA" id="ARBA00023014"/>
    </source>
</evidence>
<evidence type="ECO:0000313" key="7">
    <source>
        <dbReference type="Proteomes" id="UP000070188"/>
    </source>
</evidence>
<dbReference type="Pfam" id="PF04055">
    <property type="entry name" value="Radical_SAM"/>
    <property type="match status" value="1"/>
</dbReference>
<dbReference type="InterPro" id="IPR050377">
    <property type="entry name" value="Radical_SAM_PqqE_MftC-like"/>
</dbReference>
<dbReference type="SUPFAM" id="SSF102114">
    <property type="entry name" value="Radical SAM enzymes"/>
    <property type="match status" value="1"/>
</dbReference>
<evidence type="ECO:0000313" key="6">
    <source>
        <dbReference type="EMBL" id="KWW98763.1"/>
    </source>
</evidence>
<protein>
    <recommendedName>
        <fullName evidence="5">Radical SAM core domain-containing protein</fullName>
    </recommendedName>
</protein>
<reference evidence="7" key="1">
    <citation type="submission" date="2015-04" db="EMBL/GenBank/DDBJ databases">
        <title>Physiological reanalysis, assessment of diazotrophy, and genome sequences of multiple isolates of Streptomyces thermoautotrophicus.</title>
        <authorList>
            <person name="MacKellar D.C."/>
            <person name="Lieber L."/>
            <person name="Norman J."/>
            <person name="Bolger A."/>
            <person name="Tobin C."/>
            <person name="Murray J.W."/>
            <person name="Chang R."/>
            <person name="Ford T."/>
            <person name="Nguyen P.Q."/>
            <person name="Woodward J."/>
            <person name="Permingeat H."/>
            <person name="Joshi N.S."/>
            <person name="Silver P.A."/>
            <person name="Usadel B."/>
            <person name="Rutherford A.W."/>
            <person name="Friesen M."/>
            <person name="Prell J."/>
        </authorList>
    </citation>
    <scope>NUCLEOTIDE SEQUENCE [LARGE SCALE GENOMIC DNA]</scope>
    <source>
        <strain evidence="7">H1</strain>
    </source>
</reference>
<dbReference type="InterPro" id="IPR007197">
    <property type="entry name" value="rSAM"/>
</dbReference>
<keyword evidence="7" id="KW-1185">Reference proteome</keyword>
<dbReference type="RefSeq" id="WP_066883646.1">
    <property type="nucleotide sequence ID" value="NZ_LAXD01000001.1"/>
</dbReference>
<dbReference type="PANTHER" id="PTHR11228:SF7">
    <property type="entry name" value="PQQA PEPTIDE CYCLASE"/>
    <property type="match status" value="1"/>
</dbReference>
<accession>A0A132MLV4</accession>
<dbReference type="PROSITE" id="PS51918">
    <property type="entry name" value="RADICAL_SAM"/>
    <property type="match status" value="1"/>
</dbReference>
<dbReference type="Gene3D" id="3.20.20.70">
    <property type="entry name" value="Aldolase class I"/>
    <property type="match status" value="1"/>
</dbReference>
<dbReference type="PATRIC" id="fig|1469144.10.peg.486"/>
<dbReference type="SFLD" id="SFLDG01067">
    <property type="entry name" value="SPASM/twitch_domain_containing"/>
    <property type="match status" value="1"/>
</dbReference>
<dbReference type="GO" id="GO:0003824">
    <property type="term" value="F:catalytic activity"/>
    <property type="evidence" value="ECO:0007669"/>
    <property type="project" value="InterPro"/>
</dbReference>
<dbReference type="SFLD" id="SFLDS00029">
    <property type="entry name" value="Radical_SAM"/>
    <property type="match status" value="1"/>
</dbReference>